<reference evidence="3" key="1">
    <citation type="submission" date="2016-06" db="UniProtKB">
        <authorList>
            <consortium name="WormBaseParasite"/>
        </authorList>
    </citation>
    <scope>IDENTIFICATION</scope>
</reference>
<dbReference type="OrthoDB" id="17346at2759"/>
<gene>
    <name evidence="1" type="ORF">GPUH_LOCUS6365</name>
</gene>
<sequence>MASASSSGEGHGEDVFEIEDFTIVTIKEALSAEIEQLLRRWNLTGNDDNMYSFTKEAFAGCEWDSRSEQIAYGNNRLLFTHCWPKTLQKLEGGGRSSDACSVDLSEDFLTNSARLACAAELDFCPGSVICNQVTITLINALYC</sequence>
<dbReference type="WBParaSite" id="GPUH_0000637201-mRNA-1">
    <property type="protein sequence ID" value="GPUH_0000637201-mRNA-1"/>
    <property type="gene ID" value="GPUH_0000637201"/>
</dbReference>
<protein>
    <submittedName>
        <fullName evidence="3">ADP-ribosyl cyclase/cyclic ADP-ribose hydrolase</fullName>
    </submittedName>
</protein>
<evidence type="ECO:0000313" key="2">
    <source>
        <dbReference type="Proteomes" id="UP000271098"/>
    </source>
</evidence>
<keyword evidence="2" id="KW-1185">Reference proteome</keyword>
<dbReference type="AlphaFoldDB" id="A0A183DCC2"/>
<dbReference type="EMBL" id="UYRT01014829">
    <property type="protein sequence ID" value="VDK54432.1"/>
    <property type="molecule type" value="Genomic_DNA"/>
</dbReference>
<reference evidence="1 2" key="2">
    <citation type="submission" date="2018-11" db="EMBL/GenBank/DDBJ databases">
        <authorList>
            <consortium name="Pathogen Informatics"/>
        </authorList>
    </citation>
    <scope>NUCLEOTIDE SEQUENCE [LARGE SCALE GENOMIC DNA]</scope>
</reference>
<proteinExistence type="predicted"/>
<dbReference type="Proteomes" id="UP000271098">
    <property type="component" value="Unassembled WGS sequence"/>
</dbReference>
<accession>A0A183DCC2</accession>
<name>A0A183DCC2_9BILA</name>
<organism evidence="3">
    <name type="scientific">Gongylonema pulchrum</name>
    <dbReference type="NCBI Taxonomy" id="637853"/>
    <lineage>
        <taxon>Eukaryota</taxon>
        <taxon>Metazoa</taxon>
        <taxon>Ecdysozoa</taxon>
        <taxon>Nematoda</taxon>
        <taxon>Chromadorea</taxon>
        <taxon>Rhabditida</taxon>
        <taxon>Spirurina</taxon>
        <taxon>Spiruromorpha</taxon>
        <taxon>Spiruroidea</taxon>
        <taxon>Gongylonematidae</taxon>
        <taxon>Gongylonema</taxon>
    </lineage>
</organism>
<evidence type="ECO:0000313" key="3">
    <source>
        <dbReference type="WBParaSite" id="GPUH_0000637201-mRNA-1"/>
    </source>
</evidence>
<evidence type="ECO:0000313" key="1">
    <source>
        <dbReference type="EMBL" id="VDK54432.1"/>
    </source>
</evidence>